<keyword evidence="1" id="KW-0472">Membrane</keyword>
<gene>
    <name evidence="2" type="primary">31</name>
    <name evidence="2" type="ORF">ARTURO_31</name>
</gene>
<dbReference type="RefSeq" id="YP_009638689.1">
    <property type="nucleotide sequence ID" value="NC_042339.1"/>
</dbReference>
<organism evidence="2 3">
    <name type="scientific">Mycobacterium phage Arturo</name>
    <dbReference type="NCBI Taxonomy" id="2902839"/>
    <lineage>
        <taxon>Viruses</taxon>
        <taxon>Duplodnaviria</taxon>
        <taxon>Heunggongvirae</taxon>
        <taxon>Uroviricota</taxon>
        <taxon>Caudoviricetes</taxon>
        <taxon>Backyardiganvirus</taxon>
        <taxon>Backyardiganvirus arturo</taxon>
    </lineage>
</organism>
<evidence type="ECO:0000313" key="2">
    <source>
        <dbReference type="EMBL" id="AFU20485.1"/>
    </source>
</evidence>
<keyword evidence="1" id="KW-0812">Transmembrane</keyword>
<sequence>MYANVPPPVPFQPQRKAAPNPLFLVLAILSSLPTAFFVLCFILSPSMLWVLGAGWCGMWAAVWGLMANRYR</sequence>
<evidence type="ECO:0000256" key="1">
    <source>
        <dbReference type="SAM" id="Phobius"/>
    </source>
</evidence>
<dbReference type="Proteomes" id="UP000008058">
    <property type="component" value="Segment"/>
</dbReference>
<keyword evidence="1" id="KW-1133">Transmembrane helix</keyword>
<proteinExistence type="predicted"/>
<dbReference type="GeneID" id="40235465"/>
<feature type="transmembrane region" description="Helical" evidence="1">
    <location>
        <begin position="21"/>
        <end position="42"/>
    </location>
</feature>
<feature type="transmembrane region" description="Helical" evidence="1">
    <location>
        <begin position="48"/>
        <end position="66"/>
    </location>
</feature>
<accession>K0GFH9</accession>
<evidence type="ECO:0000313" key="3">
    <source>
        <dbReference type="Proteomes" id="UP000008058"/>
    </source>
</evidence>
<keyword evidence="3" id="KW-1185">Reference proteome</keyword>
<protein>
    <submittedName>
        <fullName evidence="2">Uncharacterized protein</fullName>
    </submittedName>
</protein>
<dbReference type="EMBL" id="JX307702">
    <property type="protein sequence ID" value="AFU20485.1"/>
    <property type="molecule type" value="Genomic_DNA"/>
</dbReference>
<reference evidence="2 3" key="1">
    <citation type="submission" date="2012-07" db="EMBL/GenBank/DDBJ databases">
        <authorList>
            <person name="Frazier S.B."/>
            <person name="Hughes J.B."/>
            <person name="Mavromatis C.J."/>
            <person name="Miller K.A."/>
            <person name="Park J.D."/>
            <person name="Robertson G.M."/>
            <person name="Wolyniak M.J."/>
            <person name="Bradley K.W."/>
            <person name="Khaja R."/>
            <person name="Lewis M.F."/>
            <person name="Barker L.P."/>
            <person name="Asai D.J."/>
            <person name="Bowman C.A."/>
            <person name="Russell D.A."/>
            <person name="Pope W.H."/>
            <person name="Jacobs-Sera D."/>
            <person name="Hendrix R.W."/>
            <person name="Hatfull G.F."/>
        </authorList>
    </citation>
    <scope>NUCLEOTIDE SEQUENCE [LARGE SCALE GENOMIC DNA]</scope>
</reference>
<name>K0GFH9_9CAUD</name>